<reference evidence="6" key="1">
    <citation type="submission" date="2018-05" db="EMBL/GenBank/DDBJ databases">
        <authorList>
            <person name="Lanie J.A."/>
            <person name="Ng W.-L."/>
            <person name="Kazmierczak K.M."/>
            <person name="Andrzejewski T.M."/>
            <person name="Davidsen T.M."/>
            <person name="Wayne K.J."/>
            <person name="Tettelin H."/>
            <person name="Glass J.I."/>
            <person name="Rusch D."/>
            <person name="Podicherti R."/>
            <person name="Tsui H.-C.T."/>
            <person name="Winkler M.E."/>
        </authorList>
    </citation>
    <scope>NUCLEOTIDE SEQUENCE</scope>
</reference>
<dbReference type="InterPro" id="IPR010652">
    <property type="entry name" value="DUF1232"/>
</dbReference>
<evidence type="ECO:0000313" key="6">
    <source>
        <dbReference type="EMBL" id="SVB76675.1"/>
    </source>
</evidence>
<keyword evidence="4" id="KW-0472">Membrane</keyword>
<evidence type="ECO:0000256" key="1">
    <source>
        <dbReference type="ARBA" id="ARBA00004127"/>
    </source>
</evidence>
<proteinExistence type="predicted"/>
<evidence type="ECO:0000256" key="2">
    <source>
        <dbReference type="ARBA" id="ARBA00022692"/>
    </source>
</evidence>
<evidence type="ECO:0000259" key="5">
    <source>
        <dbReference type="Pfam" id="PF06803"/>
    </source>
</evidence>
<protein>
    <recommendedName>
        <fullName evidence="5">DUF1232 domain-containing protein</fullName>
    </recommendedName>
</protein>
<dbReference type="GO" id="GO:0012505">
    <property type="term" value="C:endomembrane system"/>
    <property type="evidence" value="ECO:0007669"/>
    <property type="project" value="UniProtKB-SubCell"/>
</dbReference>
<dbReference type="EMBL" id="UINC01056529">
    <property type="protein sequence ID" value="SVB76675.1"/>
    <property type="molecule type" value="Genomic_DNA"/>
</dbReference>
<evidence type="ECO:0000256" key="4">
    <source>
        <dbReference type="ARBA" id="ARBA00023136"/>
    </source>
</evidence>
<feature type="domain" description="DUF1232" evidence="5">
    <location>
        <begin position="86"/>
        <end position="115"/>
    </location>
</feature>
<keyword evidence="2" id="KW-0812">Transmembrane</keyword>
<organism evidence="6">
    <name type="scientific">marine metagenome</name>
    <dbReference type="NCBI Taxonomy" id="408172"/>
    <lineage>
        <taxon>unclassified sequences</taxon>
        <taxon>metagenomes</taxon>
        <taxon>ecological metagenomes</taxon>
    </lineage>
</organism>
<accession>A0A382GPF5</accession>
<dbReference type="Pfam" id="PF06803">
    <property type="entry name" value="DUF1232"/>
    <property type="match status" value="1"/>
</dbReference>
<name>A0A382GPF5_9ZZZZ</name>
<evidence type="ECO:0000256" key="3">
    <source>
        <dbReference type="ARBA" id="ARBA00022989"/>
    </source>
</evidence>
<sequence>MIEFLSMVDPNLFRLTKKDKEHYRRLIEKIDLKVMPSIMKMLGPKLQRMLSSNLSEIELRLVQNISVLVGILQTYPNLTESIQKRILFSISYFCDEDDEIPDIIPGLGYLDDAKVAEWIIESISDEMPELSLA</sequence>
<dbReference type="AlphaFoldDB" id="A0A382GPF5"/>
<comment type="subcellular location">
    <subcellularLocation>
        <location evidence="1">Endomembrane system</location>
        <topology evidence="1">Multi-pass membrane protein</topology>
    </subcellularLocation>
</comment>
<gene>
    <name evidence="6" type="ORF">METZ01_LOCUS229529</name>
</gene>
<keyword evidence="3" id="KW-1133">Transmembrane helix</keyword>